<feature type="domain" description="CSN8/PSMD8/EIF3K" evidence="1">
    <location>
        <begin position="87"/>
        <end position="226"/>
    </location>
</feature>
<dbReference type="Gene3D" id="1.25.40.990">
    <property type="match status" value="1"/>
</dbReference>
<protein>
    <recommendedName>
        <fullName evidence="1">CSN8/PSMD8/EIF3K domain-containing protein</fullName>
    </recommendedName>
</protein>
<reference evidence="2 3" key="1">
    <citation type="journal article" date="2018" name="Evol. Lett.">
        <title>Horizontal gene cluster transfer increased hallucinogenic mushroom diversity.</title>
        <authorList>
            <person name="Reynolds H.T."/>
            <person name="Vijayakumar V."/>
            <person name="Gluck-Thaler E."/>
            <person name="Korotkin H.B."/>
            <person name="Matheny P.B."/>
            <person name="Slot J.C."/>
        </authorList>
    </citation>
    <scope>NUCLEOTIDE SEQUENCE [LARGE SCALE GENOMIC DNA]</scope>
    <source>
        <strain evidence="2 3">2631</strain>
    </source>
</reference>
<comment type="caution">
    <text evidence="2">The sequence shown here is derived from an EMBL/GenBank/DDBJ whole genome shotgun (WGS) entry which is preliminary data.</text>
</comment>
<dbReference type="OrthoDB" id="5351233at2759"/>
<evidence type="ECO:0000313" key="2">
    <source>
        <dbReference type="EMBL" id="PPQ93228.1"/>
    </source>
</evidence>
<dbReference type="Pfam" id="PF10075">
    <property type="entry name" value="CSN8_PSD8_EIF3K"/>
    <property type="match status" value="1"/>
</dbReference>
<dbReference type="AlphaFoldDB" id="A0A409XR78"/>
<keyword evidence="3" id="KW-1185">Reference proteome</keyword>
<evidence type="ECO:0000313" key="3">
    <source>
        <dbReference type="Proteomes" id="UP000283269"/>
    </source>
</evidence>
<dbReference type="STRING" id="93625.A0A409XR78"/>
<proteinExistence type="predicted"/>
<dbReference type="Proteomes" id="UP000283269">
    <property type="component" value="Unassembled WGS sequence"/>
</dbReference>
<dbReference type="InParanoid" id="A0A409XR78"/>
<accession>A0A409XR78</accession>
<sequence length="255" mass="27665">MVNGPPTPPATTPAELHDEARASIPLDYSSAPISVPTTSHPSPEVYQNAIPLMSEAIARDDYSRLVHIAERTDTSCTNERHQSRLLIIAPLVLGHLILDDLTPARYALLRLPDNLASLPLSRALSALVTATVNRQHSAVYDHANTLNTVVSHPDFTDKELAGVISQLLSVFIDTFRQRTFALLSKAYTSLPLSLACIYLALPAEQVIDAAQKHSWSYDFSGQILNPVKGPDISLQSFSSLTTFGLVSDSVAKLEG</sequence>
<dbReference type="InterPro" id="IPR033464">
    <property type="entry name" value="CSN8_PSD8_EIF3K"/>
</dbReference>
<evidence type="ECO:0000259" key="1">
    <source>
        <dbReference type="Pfam" id="PF10075"/>
    </source>
</evidence>
<name>A0A409XR78_PSICY</name>
<dbReference type="EMBL" id="NHYD01000797">
    <property type="protein sequence ID" value="PPQ93228.1"/>
    <property type="molecule type" value="Genomic_DNA"/>
</dbReference>
<organism evidence="2 3">
    <name type="scientific">Psilocybe cyanescens</name>
    <dbReference type="NCBI Taxonomy" id="93625"/>
    <lineage>
        <taxon>Eukaryota</taxon>
        <taxon>Fungi</taxon>
        <taxon>Dikarya</taxon>
        <taxon>Basidiomycota</taxon>
        <taxon>Agaricomycotina</taxon>
        <taxon>Agaricomycetes</taxon>
        <taxon>Agaricomycetidae</taxon>
        <taxon>Agaricales</taxon>
        <taxon>Agaricineae</taxon>
        <taxon>Strophariaceae</taxon>
        <taxon>Psilocybe</taxon>
    </lineage>
</organism>
<gene>
    <name evidence="2" type="ORF">CVT25_015226</name>
</gene>